<evidence type="ECO:0000256" key="9">
    <source>
        <dbReference type="ARBA" id="ARBA00061515"/>
    </source>
</evidence>
<comment type="similarity">
    <text evidence="9">Belongs to the small GTPase superfamily. Di-Ras family.</text>
</comment>
<evidence type="ECO:0000256" key="3">
    <source>
        <dbReference type="ARBA" id="ARBA00022481"/>
    </source>
</evidence>
<dbReference type="SUPFAM" id="SSF52540">
    <property type="entry name" value="P-loop containing nucleoside triphosphate hydrolases"/>
    <property type="match status" value="1"/>
</dbReference>
<reference evidence="10 11" key="1">
    <citation type="submission" date="2020-02" db="EMBL/GenBank/DDBJ databases">
        <title>Relaxed selection underlies rapid genomic changes in the transitions from sociality to social parasitism in ants.</title>
        <authorList>
            <person name="Bi X."/>
        </authorList>
    </citation>
    <scope>NUCLEOTIDE SEQUENCE [LARGE SCALE GENOMIC DNA]</scope>
    <source>
        <strain evidence="10">BGI-DK2014b</strain>
        <tissue evidence="10">Whole body</tissue>
    </source>
</reference>
<evidence type="ECO:0000256" key="4">
    <source>
        <dbReference type="ARBA" id="ARBA00022741"/>
    </source>
</evidence>
<evidence type="ECO:0000313" key="10">
    <source>
        <dbReference type="EMBL" id="KAG5323073.1"/>
    </source>
</evidence>
<keyword evidence="8" id="KW-0636">Prenylation</keyword>
<dbReference type="InterPro" id="IPR001806">
    <property type="entry name" value="Small_GTPase"/>
</dbReference>
<accession>A0A836FE87</accession>
<keyword evidence="5" id="KW-0342">GTP-binding</keyword>
<keyword evidence="7" id="KW-0449">Lipoprotein</keyword>
<gene>
    <name evidence="10" type="primary">Diras2_0</name>
    <name evidence="10" type="ORF">G6Z77_0013609</name>
</gene>
<evidence type="ECO:0000256" key="2">
    <source>
        <dbReference type="ARBA" id="ARBA00022475"/>
    </source>
</evidence>
<dbReference type="OrthoDB" id="265044at2759"/>
<name>A0A836FE87_9HYME</name>
<dbReference type="GO" id="GO:0005886">
    <property type="term" value="C:plasma membrane"/>
    <property type="evidence" value="ECO:0007669"/>
    <property type="project" value="UniProtKB-SubCell"/>
</dbReference>
<dbReference type="InterPro" id="IPR020849">
    <property type="entry name" value="Small_GTPase_Ras-type"/>
</dbReference>
<dbReference type="Proteomes" id="UP000670152">
    <property type="component" value="Unassembled WGS sequence"/>
</dbReference>
<dbReference type="PROSITE" id="PS51420">
    <property type="entry name" value="RHO"/>
    <property type="match status" value="1"/>
</dbReference>
<dbReference type="Pfam" id="PF00071">
    <property type="entry name" value="Ras"/>
    <property type="match status" value="2"/>
</dbReference>
<keyword evidence="3" id="KW-0488">Methylation</keyword>
<evidence type="ECO:0000256" key="1">
    <source>
        <dbReference type="ARBA" id="ARBA00004342"/>
    </source>
</evidence>
<proteinExistence type="inferred from homology"/>
<feature type="non-terminal residue" evidence="10">
    <location>
        <position position="1"/>
    </location>
</feature>
<dbReference type="InterPro" id="IPR027417">
    <property type="entry name" value="P-loop_NTPase"/>
</dbReference>
<dbReference type="AlphaFoldDB" id="A0A836FE87"/>
<dbReference type="FunFam" id="3.40.50.300:FF:000303">
    <property type="entry name" value="GTP-binding protein Di-Ras2"/>
    <property type="match status" value="1"/>
</dbReference>
<keyword evidence="2" id="KW-1003">Cell membrane</keyword>
<evidence type="ECO:0000313" key="11">
    <source>
        <dbReference type="Proteomes" id="UP000670152"/>
    </source>
</evidence>
<evidence type="ECO:0000256" key="5">
    <source>
        <dbReference type="ARBA" id="ARBA00023134"/>
    </source>
</evidence>
<evidence type="ECO:0000256" key="7">
    <source>
        <dbReference type="ARBA" id="ARBA00023288"/>
    </source>
</evidence>
<comment type="subcellular location">
    <subcellularLocation>
        <location evidence="1">Cell membrane</location>
        <topology evidence="1">Lipid-anchor</topology>
        <orientation evidence="1">Cytoplasmic side</orientation>
    </subcellularLocation>
</comment>
<dbReference type="PROSITE" id="PS51421">
    <property type="entry name" value="RAS"/>
    <property type="match status" value="1"/>
</dbReference>
<keyword evidence="4" id="KW-0547">Nucleotide-binding</keyword>
<dbReference type="PRINTS" id="PR00449">
    <property type="entry name" value="RASTRNSFRMNG"/>
</dbReference>
<feature type="non-terminal residue" evidence="10">
    <location>
        <position position="365"/>
    </location>
</feature>
<dbReference type="SMART" id="SM00175">
    <property type="entry name" value="RAB"/>
    <property type="match status" value="1"/>
</dbReference>
<keyword evidence="11" id="KW-1185">Reference proteome</keyword>
<dbReference type="GO" id="GO:0003924">
    <property type="term" value="F:GTPase activity"/>
    <property type="evidence" value="ECO:0007669"/>
    <property type="project" value="InterPro"/>
</dbReference>
<organism evidence="10 11">
    <name type="scientific">Acromyrmex heyeri</name>
    <dbReference type="NCBI Taxonomy" id="230685"/>
    <lineage>
        <taxon>Eukaryota</taxon>
        <taxon>Metazoa</taxon>
        <taxon>Ecdysozoa</taxon>
        <taxon>Arthropoda</taxon>
        <taxon>Hexapoda</taxon>
        <taxon>Insecta</taxon>
        <taxon>Pterygota</taxon>
        <taxon>Neoptera</taxon>
        <taxon>Endopterygota</taxon>
        <taxon>Hymenoptera</taxon>
        <taxon>Apocrita</taxon>
        <taxon>Aculeata</taxon>
        <taxon>Formicoidea</taxon>
        <taxon>Formicidae</taxon>
        <taxon>Myrmicinae</taxon>
        <taxon>Acromyrmex</taxon>
    </lineage>
</organism>
<sequence>MPEQSNDYRVVVFGAGGVGKSSLVLRFVKGSFRESYIPTIEDTYRQKQIEIFFDKNTYIIIDKDLTIKLTFELRSLLMRKDGKRMANNLTKIHKLGYPLKVIVSSINSLSLFLHNIIVNSIPEAPSFIKNGFHLMEKLNGTHFDSNYILISLDVVSLFTNVPVKLTLNSVKKDVFYLYKCNCKLSYLIPNTLKSLIITGKDKLDHLANQNVVYKIVISCDKNICTLQITDTTGSHQFPAMQRLSISKGHAFILVYSVCSRQSLEELRPIWAVIRELKGQDISQIPIMLVGNKCDESPSVREVSMSEGAAEAANWGCGFLETSAKTNHNVDALFRDLLTLEKNRSVSLQPVQSNNAIRLKEKCAVM</sequence>
<comment type="caution">
    <text evidence="10">The sequence shown here is derived from an EMBL/GenBank/DDBJ whole genome shotgun (WGS) entry which is preliminary data.</text>
</comment>
<dbReference type="PANTHER" id="PTHR24070">
    <property type="entry name" value="RAS, DI-RAS, AND RHEB FAMILY MEMBERS OF SMALL GTPASE SUPERFAMILY"/>
    <property type="match status" value="1"/>
</dbReference>
<evidence type="ECO:0000256" key="8">
    <source>
        <dbReference type="ARBA" id="ARBA00023289"/>
    </source>
</evidence>
<dbReference type="GO" id="GO:0007165">
    <property type="term" value="P:signal transduction"/>
    <property type="evidence" value="ECO:0007669"/>
    <property type="project" value="InterPro"/>
</dbReference>
<keyword evidence="6" id="KW-0472">Membrane</keyword>
<dbReference type="GO" id="GO:0005525">
    <property type="term" value="F:GTP binding"/>
    <property type="evidence" value="ECO:0007669"/>
    <property type="project" value="UniProtKB-KW"/>
</dbReference>
<dbReference type="Gene3D" id="3.40.50.300">
    <property type="entry name" value="P-loop containing nucleotide triphosphate hydrolases"/>
    <property type="match status" value="2"/>
</dbReference>
<protein>
    <submittedName>
        <fullName evidence="10">DIRA2 protein</fullName>
    </submittedName>
</protein>
<dbReference type="EMBL" id="JAANIB010009007">
    <property type="protein sequence ID" value="KAG5323073.1"/>
    <property type="molecule type" value="Genomic_DNA"/>
</dbReference>
<dbReference type="SMART" id="SM00173">
    <property type="entry name" value="RAS"/>
    <property type="match status" value="1"/>
</dbReference>
<evidence type="ECO:0000256" key="6">
    <source>
        <dbReference type="ARBA" id="ARBA00023136"/>
    </source>
</evidence>
<dbReference type="PROSITE" id="PS51419">
    <property type="entry name" value="RAB"/>
    <property type="match status" value="1"/>
</dbReference>
<dbReference type="SMART" id="SM00174">
    <property type="entry name" value="RHO"/>
    <property type="match status" value="1"/>
</dbReference>